<organism evidence="1 2">
    <name type="scientific">Tinamus guttatus</name>
    <name type="common">White-throated tinamou</name>
    <dbReference type="NCBI Taxonomy" id="94827"/>
    <lineage>
        <taxon>Eukaryota</taxon>
        <taxon>Metazoa</taxon>
        <taxon>Chordata</taxon>
        <taxon>Craniata</taxon>
        <taxon>Vertebrata</taxon>
        <taxon>Euteleostomi</taxon>
        <taxon>Archelosauria</taxon>
        <taxon>Archosauria</taxon>
        <taxon>Dinosauria</taxon>
        <taxon>Saurischia</taxon>
        <taxon>Theropoda</taxon>
        <taxon>Coelurosauria</taxon>
        <taxon>Aves</taxon>
        <taxon>Palaeognathae</taxon>
        <taxon>Tinamiformes</taxon>
        <taxon>Tinamidae</taxon>
        <taxon>Tinamus</taxon>
    </lineage>
</organism>
<dbReference type="EMBL" id="KL890412">
    <property type="protein sequence ID" value="KGL77814.1"/>
    <property type="molecule type" value="Genomic_DNA"/>
</dbReference>
<gene>
    <name evidence="1" type="ORF">N309_10703</name>
</gene>
<proteinExistence type="predicted"/>
<feature type="non-terminal residue" evidence="1">
    <location>
        <position position="1"/>
    </location>
</feature>
<accession>A0A099Z5P3</accession>
<evidence type="ECO:0000313" key="2">
    <source>
        <dbReference type="Proteomes" id="UP000053641"/>
    </source>
</evidence>
<sequence>GVSDGSLASFCKTPRDQILFDLSGPPPEPLGRGLGCHSMLDVVSQNTSTPCRTEKHLKPLENLLSKSTEL</sequence>
<reference evidence="1 2" key="1">
    <citation type="submission" date="2014-06" db="EMBL/GenBank/DDBJ databases">
        <title>Genome evolution of avian class.</title>
        <authorList>
            <person name="Zhang G."/>
            <person name="Li C."/>
        </authorList>
    </citation>
    <scope>NUCLEOTIDE SEQUENCE [LARGE SCALE GENOMIC DNA]</scope>
    <source>
        <strain evidence="1">BGI_N309</strain>
    </source>
</reference>
<dbReference type="Proteomes" id="UP000053641">
    <property type="component" value="Unassembled WGS sequence"/>
</dbReference>
<dbReference type="AlphaFoldDB" id="A0A099Z5P3"/>
<keyword evidence="2" id="KW-1185">Reference proteome</keyword>
<name>A0A099Z5P3_TINGU</name>
<evidence type="ECO:0000313" key="1">
    <source>
        <dbReference type="EMBL" id="KGL77814.1"/>
    </source>
</evidence>
<protein>
    <submittedName>
        <fullName evidence="1">Uncharacterized protein</fullName>
    </submittedName>
</protein>
<feature type="non-terminal residue" evidence="1">
    <location>
        <position position="70"/>
    </location>
</feature>